<evidence type="ECO:0000313" key="1">
    <source>
        <dbReference type="EMBL" id="MCD7465425.1"/>
    </source>
</evidence>
<sequence length="93" mass="10287">MSRLWITSNELVAKSLACRDSTVWIDEGVEVNEDKNDKAAVSSLTWPAYGQKSLACRDSTVWIDEGVEVKRTRMTKAAVSSPGSRRMVGVVVR</sequence>
<dbReference type="EMBL" id="JACEIK010001049">
    <property type="protein sequence ID" value="MCD7465425.1"/>
    <property type="molecule type" value="Genomic_DNA"/>
</dbReference>
<proteinExistence type="predicted"/>
<evidence type="ECO:0000313" key="2">
    <source>
        <dbReference type="Proteomes" id="UP000823775"/>
    </source>
</evidence>
<comment type="caution">
    <text evidence="1">The sequence shown here is derived from an EMBL/GenBank/DDBJ whole genome shotgun (WGS) entry which is preliminary data.</text>
</comment>
<organism evidence="1 2">
    <name type="scientific">Datura stramonium</name>
    <name type="common">Jimsonweed</name>
    <name type="synonym">Common thornapple</name>
    <dbReference type="NCBI Taxonomy" id="4076"/>
    <lineage>
        <taxon>Eukaryota</taxon>
        <taxon>Viridiplantae</taxon>
        <taxon>Streptophyta</taxon>
        <taxon>Embryophyta</taxon>
        <taxon>Tracheophyta</taxon>
        <taxon>Spermatophyta</taxon>
        <taxon>Magnoliopsida</taxon>
        <taxon>eudicotyledons</taxon>
        <taxon>Gunneridae</taxon>
        <taxon>Pentapetalae</taxon>
        <taxon>asterids</taxon>
        <taxon>lamiids</taxon>
        <taxon>Solanales</taxon>
        <taxon>Solanaceae</taxon>
        <taxon>Solanoideae</taxon>
        <taxon>Datureae</taxon>
        <taxon>Datura</taxon>
    </lineage>
</organism>
<protein>
    <submittedName>
        <fullName evidence="1">Uncharacterized protein</fullName>
    </submittedName>
</protein>
<dbReference type="Proteomes" id="UP000823775">
    <property type="component" value="Unassembled WGS sequence"/>
</dbReference>
<keyword evidence="2" id="KW-1185">Reference proteome</keyword>
<accession>A0ABS8T254</accession>
<gene>
    <name evidence="1" type="ORF">HAX54_001271</name>
</gene>
<name>A0ABS8T254_DATST</name>
<reference evidence="1 2" key="1">
    <citation type="journal article" date="2021" name="BMC Genomics">
        <title>Datura genome reveals duplications of psychoactive alkaloid biosynthetic genes and high mutation rate following tissue culture.</title>
        <authorList>
            <person name="Rajewski A."/>
            <person name="Carter-House D."/>
            <person name="Stajich J."/>
            <person name="Litt A."/>
        </authorList>
    </citation>
    <scope>NUCLEOTIDE SEQUENCE [LARGE SCALE GENOMIC DNA]</scope>
    <source>
        <strain evidence="1">AR-01</strain>
    </source>
</reference>
<feature type="non-terminal residue" evidence="1">
    <location>
        <position position="93"/>
    </location>
</feature>